<dbReference type="OrthoDB" id="3243861at2759"/>
<gene>
    <name evidence="1" type="ORF">GQ43DRAFT_123710</name>
</gene>
<dbReference type="EMBL" id="ML994086">
    <property type="protein sequence ID" value="KAF2199258.1"/>
    <property type="molecule type" value="Genomic_DNA"/>
</dbReference>
<dbReference type="Proteomes" id="UP000799536">
    <property type="component" value="Unassembled WGS sequence"/>
</dbReference>
<accession>A0A9P4JMM4</accession>
<evidence type="ECO:0000313" key="1">
    <source>
        <dbReference type="EMBL" id="KAF2199258.1"/>
    </source>
</evidence>
<comment type="caution">
    <text evidence="1">The sequence shown here is derived from an EMBL/GenBank/DDBJ whole genome shotgun (WGS) entry which is preliminary data.</text>
</comment>
<dbReference type="AlphaFoldDB" id="A0A9P4JMM4"/>
<sequence>MRKSDWLWSLEFGVWSLEFGVWTRLWPLGFQLLVRRRRVLTGTPRCPFSTATLAQPHSHVDQSITFRLKLPGQRSLRTLRKECSQYRSQAVPAGAAKESISREFLQCYFVPAASCSSTESHEQLRRWLFHESCHPCFPPCCTR</sequence>
<name>A0A9P4JMM4_9PLEO</name>
<protein>
    <submittedName>
        <fullName evidence="1">Uncharacterized protein</fullName>
    </submittedName>
</protein>
<proteinExistence type="predicted"/>
<evidence type="ECO:0000313" key="2">
    <source>
        <dbReference type="Proteomes" id="UP000799536"/>
    </source>
</evidence>
<keyword evidence="2" id="KW-1185">Reference proteome</keyword>
<organism evidence="1 2">
    <name type="scientific">Delitschia confertaspora ATCC 74209</name>
    <dbReference type="NCBI Taxonomy" id="1513339"/>
    <lineage>
        <taxon>Eukaryota</taxon>
        <taxon>Fungi</taxon>
        <taxon>Dikarya</taxon>
        <taxon>Ascomycota</taxon>
        <taxon>Pezizomycotina</taxon>
        <taxon>Dothideomycetes</taxon>
        <taxon>Pleosporomycetidae</taxon>
        <taxon>Pleosporales</taxon>
        <taxon>Delitschiaceae</taxon>
        <taxon>Delitschia</taxon>
    </lineage>
</organism>
<reference evidence="1" key="1">
    <citation type="journal article" date="2020" name="Stud. Mycol.">
        <title>101 Dothideomycetes genomes: a test case for predicting lifestyles and emergence of pathogens.</title>
        <authorList>
            <person name="Haridas S."/>
            <person name="Albert R."/>
            <person name="Binder M."/>
            <person name="Bloem J."/>
            <person name="Labutti K."/>
            <person name="Salamov A."/>
            <person name="Andreopoulos B."/>
            <person name="Baker S."/>
            <person name="Barry K."/>
            <person name="Bills G."/>
            <person name="Bluhm B."/>
            <person name="Cannon C."/>
            <person name="Castanera R."/>
            <person name="Culley D."/>
            <person name="Daum C."/>
            <person name="Ezra D."/>
            <person name="Gonzalez J."/>
            <person name="Henrissat B."/>
            <person name="Kuo A."/>
            <person name="Liang C."/>
            <person name="Lipzen A."/>
            <person name="Lutzoni F."/>
            <person name="Magnuson J."/>
            <person name="Mondo S."/>
            <person name="Nolan M."/>
            <person name="Ohm R."/>
            <person name="Pangilinan J."/>
            <person name="Park H.-J."/>
            <person name="Ramirez L."/>
            <person name="Alfaro M."/>
            <person name="Sun H."/>
            <person name="Tritt A."/>
            <person name="Yoshinaga Y."/>
            <person name="Zwiers L.-H."/>
            <person name="Turgeon B."/>
            <person name="Goodwin S."/>
            <person name="Spatafora J."/>
            <person name="Crous P."/>
            <person name="Grigoriev I."/>
        </authorList>
    </citation>
    <scope>NUCLEOTIDE SEQUENCE</scope>
    <source>
        <strain evidence="1">ATCC 74209</strain>
    </source>
</reference>